<dbReference type="Pfam" id="PF00646">
    <property type="entry name" value="F-box"/>
    <property type="match status" value="1"/>
</dbReference>
<dbReference type="InterPro" id="IPR036047">
    <property type="entry name" value="F-box-like_dom_sf"/>
</dbReference>
<dbReference type="InterPro" id="IPR001810">
    <property type="entry name" value="F-box_dom"/>
</dbReference>
<evidence type="ECO:0000259" key="1">
    <source>
        <dbReference type="PROSITE" id="PS50181"/>
    </source>
</evidence>
<feature type="domain" description="F-box" evidence="1">
    <location>
        <begin position="1"/>
        <end position="42"/>
    </location>
</feature>
<gene>
    <name evidence="2" type="ORF">V5N11_022324</name>
</gene>
<dbReference type="Pfam" id="PF24750">
    <property type="entry name" value="b-prop_At3g26010-like"/>
    <property type="match status" value="1"/>
</dbReference>
<dbReference type="SUPFAM" id="SSF81383">
    <property type="entry name" value="F-box domain"/>
    <property type="match status" value="1"/>
</dbReference>
<dbReference type="InterPro" id="IPR050796">
    <property type="entry name" value="SCF_F-box_component"/>
</dbReference>
<dbReference type="Proteomes" id="UP001558713">
    <property type="component" value="Unassembled WGS sequence"/>
</dbReference>
<organism evidence="2 3">
    <name type="scientific">Cardamine amara subsp. amara</name>
    <dbReference type="NCBI Taxonomy" id="228776"/>
    <lineage>
        <taxon>Eukaryota</taxon>
        <taxon>Viridiplantae</taxon>
        <taxon>Streptophyta</taxon>
        <taxon>Embryophyta</taxon>
        <taxon>Tracheophyta</taxon>
        <taxon>Spermatophyta</taxon>
        <taxon>Magnoliopsida</taxon>
        <taxon>eudicotyledons</taxon>
        <taxon>Gunneridae</taxon>
        <taxon>Pentapetalae</taxon>
        <taxon>rosids</taxon>
        <taxon>malvids</taxon>
        <taxon>Brassicales</taxon>
        <taxon>Brassicaceae</taxon>
        <taxon>Cardamineae</taxon>
        <taxon>Cardamine</taxon>
    </lineage>
</organism>
<accession>A0ABD1AA91</accession>
<dbReference type="PROSITE" id="PS50181">
    <property type="entry name" value="FBOX"/>
    <property type="match status" value="1"/>
</dbReference>
<sequence>MNLPNSVMVMVLARLPVGNIGRLKSVCKEWKSLMESSYFRDLYGTINKKNLSSPWSILYREESSNTALEFFCERYDFKESIGSCVSRFLSEMKTANKHRRMSALAITDGLILLDVSTNYGHEVYCVADPVLRQWIKIPQPPPFSSHDSFEGTSLVTHMNKGDLLGYKVVRYGVPIFGMGIPMVRDRLCFQIYSSESGNWTYHQVSTQRPIFKILPPSPINLNGYLHWLCRGDQVIFAYDFYSPTELCRVIDLPQRSAKGSLKPPDQGNEDTLSISCGSLMYMNTDTGRPNQQLKIWRLKNYKSGSSKDSWELLWNLRPGLDLCLATNPVAMHPFDKEMVYLVTRETNFFQTHAYLVSGNLRTKKFQLNKDWKQKIMEFGDYEPRLFHQFVLPKRFGSIPCPRGCTLVTLPDQH</sequence>
<reference evidence="2 3" key="1">
    <citation type="submission" date="2024-04" db="EMBL/GenBank/DDBJ databases">
        <title>Genome assembly C_amara_ONT_v2.</title>
        <authorList>
            <person name="Yant L."/>
            <person name="Moore C."/>
            <person name="Slenker M."/>
        </authorList>
    </citation>
    <scope>NUCLEOTIDE SEQUENCE [LARGE SCALE GENOMIC DNA]</scope>
    <source>
        <tissue evidence="2">Leaf</tissue>
    </source>
</reference>
<name>A0ABD1AA91_CARAN</name>
<comment type="caution">
    <text evidence="2">The sequence shown here is derived from an EMBL/GenBank/DDBJ whole genome shotgun (WGS) entry which is preliminary data.</text>
</comment>
<evidence type="ECO:0000313" key="2">
    <source>
        <dbReference type="EMBL" id="KAL1200834.1"/>
    </source>
</evidence>
<dbReference type="Gene3D" id="1.20.1280.50">
    <property type="match status" value="1"/>
</dbReference>
<dbReference type="EMBL" id="JBANAX010000608">
    <property type="protein sequence ID" value="KAL1200834.1"/>
    <property type="molecule type" value="Genomic_DNA"/>
</dbReference>
<dbReference type="InterPro" id="IPR056592">
    <property type="entry name" value="Beta-prop_At3g26010-like"/>
</dbReference>
<dbReference type="PANTHER" id="PTHR31672">
    <property type="entry name" value="BNACNNG10540D PROTEIN"/>
    <property type="match status" value="1"/>
</dbReference>
<protein>
    <submittedName>
        <fullName evidence="2">F-box protein</fullName>
    </submittedName>
</protein>
<dbReference type="PANTHER" id="PTHR31672:SF2">
    <property type="entry name" value="F-BOX DOMAIN-CONTAINING PROTEIN"/>
    <property type="match status" value="1"/>
</dbReference>
<keyword evidence="3" id="KW-1185">Reference proteome</keyword>
<evidence type="ECO:0000313" key="3">
    <source>
        <dbReference type="Proteomes" id="UP001558713"/>
    </source>
</evidence>
<dbReference type="AlphaFoldDB" id="A0ABD1AA91"/>
<dbReference type="SMART" id="SM00256">
    <property type="entry name" value="FBOX"/>
    <property type="match status" value="1"/>
</dbReference>
<proteinExistence type="predicted"/>